<dbReference type="Pfam" id="PF02992">
    <property type="entry name" value="Transposase_21"/>
    <property type="match status" value="1"/>
</dbReference>
<dbReference type="InParanoid" id="A0A167LRF5"/>
<gene>
    <name evidence="1" type="ORF">PHYBLDRAFT_102486</name>
</gene>
<dbReference type="InterPro" id="IPR004242">
    <property type="entry name" value="Transposase_21"/>
</dbReference>
<organism evidence="1 2">
    <name type="scientific">Phycomyces blakesleeanus (strain ATCC 8743b / DSM 1359 / FGSC 10004 / NBRC 33097 / NRRL 1555)</name>
    <dbReference type="NCBI Taxonomy" id="763407"/>
    <lineage>
        <taxon>Eukaryota</taxon>
        <taxon>Fungi</taxon>
        <taxon>Fungi incertae sedis</taxon>
        <taxon>Mucoromycota</taxon>
        <taxon>Mucoromycotina</taxon>
        <taxon>Mucoromycetes</taxon>
        <taxon>Mucorales</taxon>
        <taxon>Phycomycetaceae</taxon>
        <taxon>Phycomyces</taxon>
    </lineage>
</organism>
<dbReference type="GeneID" id="28988632"/>
<dbReference type="RefSeq" id="XP_018288984.1">
    <property type="nucleotide sequence ID" value="XM_018427726.1"/>
</dbReference>
<dbReference type="Proteomes" id="UP000077315">
    <property type="component" value="Unassembled WGS sequence"/>
</dbReference>
<feature type="non-terminal residue" evidence="1">
    <location>
        <position position="1"/>
    </location>
</feature>
<accession>A0A167LRF5</accession>
<dbReference type="PANTHER" id="PTHR46579:SF2">
    <property type="entry name" value="C2H2-TYPE DOMAIN-CONTAINING PROTEIN"/>
    <property type="match status" value="1"/>
</dbReference>
<keyword evidence="2" id="KW-1185">Reference proteome</keyword>
<proteinExistence type="predicted"/>
<feature type="non-terminal residue" evidence="1">
    <location>
        <position position="177"/>
    </location>
</feature>
<dbReference type="VEuPathDB" id="FungiDB:PHYBLDRAFT_102486"/>
<evidence type="ECO:0000313" key="1">
    <source>
        <dbReference type="EMBL" id="OAD70944.1"/>
    </source>
</evidence>
<reference evidence="2" key="1">
    <citation type="submission" date="2015-06" db="EMBL/GenBank/DDBJ databases">
        <title>Expansion of signal transduction pathways in fungi by whole-genome duplication.</title>
        <authorList>
            <consortium name="DOE Joint Genome Institute"/>
            <person name="Corrochano L.M."/>
            <person name="Kuo A."/>
            <person name="Marcet-Houben M."/>
            <person name="Polaino S."/>
            <person name="Salamov A."/>
            <person name="Villalobos J.M."/>
            <person name="Alvarez M.I."/>
            <person name="Avalos J."/>
            <person name="Benito E.P."/>
            <person name="Benoit I."/>
            <person name="Burger G."/>
            <person name="Camino L.P."/>
            <person name="Canovas D."/>
            <person name="Cerda-Olmedo E."/>
            <person name="Cheng J.-F."/>
            <person name="Dominguez A."/>
            <person name="Elias M."/>
            <person name="Eslava A.P."/>
            <person name="Glaser F."/>
            <person name="Grimwood J."/>
            <person name="Gutierrez G."/>
            <person name="Heitman J."/>
            <person name="Henrissat B."/>
            <person name="Iturriaga E.A."/>
            <person name="Lang B.F."/>
            <person name="Lavin J.L."/>
            <person name="Lee S."/>
            <person name="Li W."/>
            <person name="Lindquist E."/>
            <person name="Lopez-Garcia S."/>
            <person name="Luque E.M."/>
            <person name="Marcos A.T."/>
            <person name="Martin J."/>
            <person name="McCluskey K."/>
            <person name="Medina H.R."/>
            <person name="Miralles-Duran A."/>
            <person name="Miyazaki A."/>
            <person name="Munoz-Torres E."/>
            <person name="Oguiza J.A."/>
            <person name="Ohm R."/>
            <person name="Olmedo M."/>
            <person name="Orejas M."/>
            <person name="Ortiz-Castellanos L."/>
            <person name="Pisabarro A.G."/>
            <person name="Rodriguez-Romero J."/>
            <person name="Ruiz-Herrera J."/>
            <person name="Ruiz-Vazquez R."/>
            <person name="Sanz C."/>
            <person name="Schackwitz W."/>
            <person name="Schmutz J."/>
            <person name="Shahriari M."/>
            <person name="Shelest E."/>
            <person name="Silva-Franco F."/>
            <person name="Soanes D."/>
            <person name="Syed K."/>
            <person name="Tagua V.G."/>
            <person name="Talbot N.J."/>
            <person name="Thon M."/>
            <person name="De vries R.P."/>
            <person name="Wiebenga A."/>
            <person name="Yadav J.S."/>
            <person name="Braun E.L."/>
            <person name="Baker S."/>
            <person name="Garre V."/>
            <person name="Horwitz B."/>
            <person name="Torres-Martinez S."/>
            <person name="Idnurm A."/>
            <person name="Herrera-Estrella A."/>
            <person name="Gabaldon T."/>
            <person name="Grigoriev I.V."/>
        </authorList>
    </citation>
    <scope>NUCLEOTIDE SEQUENCE [LARGE SCALE GENOMIC DNA]</scope>
    <source>
        <strain evidence="2">NRRL 1555(-)</strain>
    </source>
</reference>
<name>A0A167LRF5_PHYB8</name>
<dbReference type="EMBL" id="KV440987">
    <property type="protein sequence ID" value="OAD70944.1"/>
    <property type="molecule type" value="Genomic_DNA"/>
</dbReference>
<dbReference type="OrthoDB" id="3039677at2759"/>
<dbReference type="PANTHER" id="PTHR46579">
    <property type="entry name" value="F5/8 TYPE C DOMAIN-CONTAINING PROTEIN-RELATED"/>
    <property type="match status" value="1"/>
</dbReference>
<dbReference type="AlphaFoldDB" id="A0A167LRF5"/>
<sequence>NLPRDERFKPENVILVGLMPGTKEPKSEEINHYLKPLVDELETLYVGMKIPTFECPGGVNVRAALLMVACDIPAARKTSGFTSHNSTCACYKCNHQFPRLPNGINVDFSGFVFSQWNLRNGVESRLHAEEWESASTPSERHQLEVENGVGWSQLYRLGYFDLVRGTIIDPMHNLFLG</sequence>
<protein>
    <submittedName>
        <fullName evidence="1">Uncharacterized protein</fullName>
    </submittedName>
</protein>
<dbReference type="STRING" id="763407.A0A167LRF5"/>
<evidence type="ECO:0000313" key="2">
    <source>
        <dbReference type="Proteomes" id="UP000077315"/>
    </source>
</evidence>